<reference evidence="5" key="2">
    <citation type="submission" date="2015-10" db="EMBL/GenBank/DDBJ databases">
        <title>Improved Draft Genome Sequence of Clostridium pasteurianum Strain ATCC 6013 (DSM 525) Using a Hybrid Next-Generation Sequencing Approach.</title>
        <authorList>
            <person name="Pyne M.E."/>
            <person name="Utturkar S.M."/>
            <person name="Brown S.D."/>
            <person name="Moo-Young M."/>
            <person name="Chung D.A."/>
            <person name="Chou P.C."/>
        </authorList>
    </citation>
    <scope>NUCLEOTIDE SEQUENCE</scope>
    <source>
        <strain evidence="5">ATCC 6013</strain>
    </source>
</reference>
<evidence type="ECO:0000256" key="1">
    <source>
        <dbReference type="ARBA" id="ARBA00022679"/>
    </source>
</evidence>
<dbReference type="Gene3D" id="3.40.630.30">
    <property type="match status" value="1"/>
</dbReference>
<gene>
    <name evidence="4" type="ORF">CLPA_c09220</name>
    <name evidence="5" type="ORF">CP6013_02229</name>
</gene>
<name>A0A0H3J2I3_CLOPA</name>
<dbReference type="KEGG" id="cpat:CLPA_c09220"/>
<dbReference type="PANTHER" id="PTHR42919:SF8">
    <property type="entry name" value="N-ALPHA-ACETYLTRANSFERASE 50"/>
    <property type="match status" value="1"/>
</dbReference>
<dbReference type="SUPFAM" id="SSF55729">
    <property type="entry name" value="Acyl-CoA N-acyltransferases (Nat)"/>
    <property type="match status" value="1"/>
</dbReference>
<dbReference type="RefSeq" id="WP_003448180.1">
    <property type="nucleotide sequence ID" value="NZ_ANZB01000021.1"/>
</dbReference>
<keyword evidence="2" id="KW-0012">Acyltransferase</keyword>
<evidence type="ECO:0000313" key="6">
    <source>
        <dbReference type="Proteomes" id="UP000028042"/>
    </source>
</evidence>
<organism evidence="4 7">
    <name type="scientific">Clostridium pasteurianum DSM 525 = ATCC 6013</name>
    <dbReference type="NCBI Taxonomy" id="1262449"/>
    <lineage>
        <taxon>Bacteria</taxon>
        <taxon>Bacillati</taxon>
        <taxon>Bacillota</taxon>
        <taxon>Clostridia</taxon>
        <taxon>Eubacteriales</taxon>
        <taxon>Clostridiaceae</taxon>
        <taxon>Clostridium</taxon>
    </lineage>
</organism>
<dbReference type="AlphaFoldDB" id="A0A0H3J2I3"/>
<dbReference type="Proteomes" id="UP000028042">
    <property type="component" value="Unassembled WGS sequence"/>
</dbReference>
<dbReference type="EMBL" id="JPGY02000001">
    <property type="protein sequence ID" value="KRU12981.1"/>
    <property type="molecule type" value="Genomic_DNA"/>
</dbReference>
<dbReference type="GeneID" id="93073126"/>
<reference evidence="5 6" key="3">
    <citation type="journal article" name="Genome Announc.">
        <title>Improved Draft Genome Sequence of Clostridium pasteurianum Strain ATCC 6013 (DSM 525) Using a Hybrid Next-Generation Sequencing Approach.</title>
        <authorList>
            <person name="Pyne M.E."/>
            <person name="Utturkar S."/>
            <person name="Brown S.D."/>
            <person name="Moo-Young M."/>
            <person name="Chung D.A."/>
            <person name="Chou C.P."/>
        </authorList>
    </citation>
    <scope>NUCLEOTIDE SEQUENCE [LARGE SCALE GENOMIC DNA]</scope>
    <source>
        <strain evidence="5 6">ATCC 6013</strain>
    </source>
</reference>
<sequence length="154" mass="18056">MEVTIIKGNMNYINECEDALLNSELGRRYFSEKGSARKALKEGFNKEEIYIALDSNLRCMGFIWYILDGIFHSLPYLHIIAVKKENRKHGIGKKLLKFFEDVCFKDYTKIFLVVADFNPESKRLYERIGYSEVGSIPSLYREGVTEYLMMKLRE</sequence>
<proteinExistence type="predicted"/>
<dbReference type="CDD" id="cd04301">
    <property type="entry name" value="NAT_SF"/>
    <property type="match status" value="1"/>
</dbReference>
<dbReference type="eggNOG" id="COG0456">
    <property type="taxonomic scope" value="Bacteria"/>
</dbReference>
<dbReference type="PROSITE" id="PS51186">
    <property type="entry name" value="GNAT"/>
    <property type="match status" value="1"/>
</dbReference>
<dbReference type="GO" id="GO:0016747">
    <property type="term" value="F:acyltransferase activity, transferring groups other than amino-acyl groups"/>
    <property type="evidence" value="ECO:0007669"/>
    <property type="project" value="InterPro"/>
</dbReference>
<dbReference type="Pfam" id="PF13673">
    <property type="entry name" value="Acetyltransf_10"/>
    <property type="match status" value="1"/>
</dbReference>
<dbReference type="InterPro" id="IPR051556">
    <property type="entry name" value="N-term/lysine_N-AcTrnsfr"/>
</dbReference>
<accession>A0A0H3J2I3</accession>
<dbReference type="EMBL" id="CP009268">
    <property type="protein sequence ID" value="AJA51010.1"/>
    <property type="molecule type" value="Genomic_DNA"/>
</dbReference>
<reference evidence="4 7" key="1">
    <citation type="journal article" date="2015" name="Genome Announc.">
        <title>Complete Genome Sequence of the Nitrogen-Fixing and Solvent-Producing Clostridium pasteurianum DSM 525.</title>
        <authorList>
            <person name="Poehlein A."/>
            <person name="Grosse-Honebrink A."/>
            <person name="Zhang Y."/>
            <person name="Minton N.P."/>
            <person name="Daniel R."/>
        </authorList>
    </citation>
    <scope>NUCLEOTIDE SEQUENCE [LARGE SCALE GENOMIC DNA]</scope>
    <source>
        <strain evidence="4">DSM 525</strain>
        <strain evidence="7">DSM 525 / ATCC 6013</strain>
    </source>
</reference>
<dbReference type="InterPro" id="IPR000182">
    <property type="entry name" value="GNAT_dom"/>
</dbReference>
<dbReference type="PANTHER" id="PTHR42919">
    <property type="entry name" value="N-ALPHA-ACETYLTRANSFERASE"/>
    <property type="match status" value="1"/>
</dbReference>
<dbReference type="InterPro" id="IPR016181">
    <property type="entry name" value="Acyl_CoA_acyltransferase"/>
</dbReference>
<feature type="domain" description="N-acetyltransferase" evidence="3">
    <location>
        <begin position="8"/>
        <end position="154"/>
    </location>
</feature>
<dbReference type="PATRIC" id="fig|1262449.3.peg.3996"/>
<evidence type="ECO:0000259" key="3">
    <source>
        <dbReference type="PROSITE" id="PS51186"/>
    </source>
</evidence>
<evidence type="ECO:0000313" key="5">
    <source>
        <dbReference type="EMBL" id="KRU12981.1"/>
    </source>
</evidence>
<evidence type="ECO:0000313" key="4">
    <source>
        <dbReference type="EMBL" id="AJA51010.1"/>
    </source>
</evidence>
<dbReference type="KEGG" id="cpae:CPAST_c09220"/>
<keyword evidence="7" id="KW-1185">Reference proteome</keyword>
<protein>
    <submittedName>
        <fullName evidence="4 5">Acetyltransferase</fullName>
    </submittedName>
</protein>
<evidence type="ECO:0000313" key="7">
    <source>
        <dbReference type="Proteomes" id="UP000030905"/>
    </source>
</evidence>
<evidence type="ECO:0000256" key="2">
    <source>
        <dbReference type="ARBA" id="ARBA00023315"/>
    </source>
</evidence>
<dbReference type="Proteomes" id="UP000030905">
    <property type="component" value="Chromosome"/>
</dbReference>
<keyword evidence="1 4" id="KW-0808">Transferase</keyword>